<evidence type="ECO:0000313" key="4">
    <source>
        <dbReference type="Proteomes" id="UP000677803"/>
    </source>
</evidence>
<protein>
    <submittedName>
        <fullName evidence="3">(Atlantic silverside) hypothetical protein</fullName>
    </submittedName>
</protein>
<evidence type="ECO:0000256" key="1">
    <source>
        <dbReference type="SAM" id="MobiDB-lite"/>
    </source>
</evidence>
<dbReference type="SUPFAM" id="SSF50729">
    <property type="entry name" value="PH domain-like"/>
    <property type="match status" value="1"/>
</dbReference>
<dbReference type="Pfam" id="PF21792">
    <property type="entry name" value="DAB2_SBM"/>
    <property type="match status" value="1"/>
</dbReference>
<dbReference type="EMBL" id="CAJRST010000002">
    <property type="protein sequence ID" value="CAG5864019.1"/>
    <property type="molecule type" value="Genomic_DNA"/>
</dbReference>
<evidence type="ECO:0000259" key="2">
    <source>
        <dbReference type="PROSITE" id="PS01179"/>
    </source>
</evidence>
<dbReference type="OrthoDB" id="10069833at2759"/>
<reference evidence="3" key="1">
    <citation type="submission" date="2021-05" db="EMBL/GenBank/DDBJ databases">
        <authorList>
            <person name="Tigano A."/>
        </authorList>
    </citation>
    <scope>NUCLEOTIDE SEQUENCE</scope>
</reference>
<dbReference type="Proteomes" id="UP000677803">
    <property type="component" value="Unassembled WGS sequence"/>
</dbReference>
<proteinExistence type="predicted"/>
<gene>
    <name evidence="3" type="ORF">MMEN_LOCUS1516</name>
</gene>
<dbReference type="InterPro" id="IPR006020">
    <property type="entry name" value="PTB/PI_dom"/>
</dbReference>
<feature type="non-terminal residue" evidence="3">
    <location>
        <position position="1"/>
    </location>
</feature>
<dbReference type="GO" id="GO:0005737">
    <property type="term" value="C:cytoplasm"/>
    <property type="evidence" value="ECO:0007669"/>
    <property type="project" value="TreeGrafter"/>
</dbReference>
<feature type="region of interest" description="Disordered" evidence="1">
    <location>
        <begin position="29"/>
        <end position="52"/>
    </location>
</feature>
<comment type="caution">
    <text evidence="3">The sequence shown here is derived from an EMBL/GenBank/DDBJ whole genome shotgun (WGS) entry which is preliminary data.</text>
</comment>
<name>A0A8S4ALE1_9TELE</name>
<dbReference type="SMART" id="SM00462">
    <property type="entry name" value="PTB"/>
    <property type="match status" value="1"/>
</dbReference>
<evidence type="ECO:0000313" key="3">
    <source>
        <dbReference type="EMBL" id="CAG5864019.1"/>
    </source>
</evidence>
<dbReference type="PANTHER" id="PTHR47695:SF3">
    <property type="entry name" value="PID DOMAIN-CONTAINING PROTEIN"/>
    <property type="match status" value="1"/>
</dbReference>
<organism evidence="3 4">
    <name type="scientific">Menidia menidia</name>
    <name type="common">Atlantic silverside</name>
    <dbReference type="NCBI Taxonomy" id="238744"/>
    <lineage>
        <taxon>Eukaryota</taxon>
        <taxon>Metazoa</taxon>
        <taxon>Chordata</taxon>
        <taxon>Craniata</taxon>
        <taxon>Vertebrata</taxon>
        <taxon>Euteleostomi</taxon>
        <taxon>Actinopterygii</taxon>
        <taxon>Neopterygii</taxon>
        <taxon>Teleostei</taxon>
        <taxon>Neoteleostei</taxon>
        <taxon>Acanthomorphata</taxon>
        <taxon>Ovalentaria</taxon>
        <taxon>Atherinomorphae</taxon>
        <taxon>Atheriniformes</taxon>
        <taxon>Atherinopsidae</taxon>
        <taxon>Menidiinae</taxon>
        <taxon>Menidia</taxon>
    </lineage>
</organism>
<dbReference type="PANTHER" id="PTHR47695">
    <property type="entry name" value="PID DOMAIN-CONTAINING PROTEIN"/>
    <property type="match status" value="1"/>
</dbReference>
<dbReference type="InterPro" id="IPR011993">
    <property type="entry name" value="PH-like_dom_sf"/>
</dbReference>
<dbReference type="Gene3D" id="2.30.29.30">
    <property type="entry name" value="Pleckstrin-homology domain (PH domain)/Phosphotyrosine-binding domain (PTB)"/>
    <property type="match status" value="1"/>
</dbReference>
<sequence length="385" mass="41591">SQGPKPPRCNFPNNNLMESVREAWSCPAASQTAVTARPPPNTRGTSDSQSRYHGDGVRYRAKLIGMDTVPGAQGQKMCLDCMMKLKGFEAAARKQGKHKLRIWLKICSSGLKIVDERSGIVLHDHDRSKISSLTKDASDPRALAYIYQHEEAYILFYIKTANQADPVLLDIKEVCQKVEQETPKTLAETQTVPLVHLNHSSPPPAMGEALNDVFSPRPSTFSEQSNQCSSNELMEVFSSRLEDPLSSTQNAVTSPSESPLQMFSTAQILSMFPAQPVGGAPYFPTPHCPSTVPWGQQGPWGNQWGGETPTMAGNTPVWAQTTIPATPVGVQPQAHATENPPLGFVVGGSTVGCPAMPPSFHGYTIPLNSAHTSMGATGELDNSLL</sequence>
<keyword evidence="4" id="KW-1185">Reference proteome</keyword>
<dbReference type="InterPro" id="IPR048559">
    <property type="entry name" value="DAB1/2_SBM"/>
</dbReference>
<dbReference type="PROSITE" id="PS01179">
    <property type="entry name" value="PID"/>
    <property type="match status" value="1"/>
</dbReference>
<dbReference type="AlphaFoldDB" id="A0A8S4ALE1"/>
<accession>A0A8S4ALE1</accession>
<feature type="domain" description="PID" evidence="2">
    <location>
        <begin position="54"/>
        <end position="181"/>
    </location>
</feature>